<dbReference type="CDD" id="cd18563">
    <property type="entry name" value="ABC_6TM_exporter_like"/>
    <property type="match status" value="1"/>
</dbReference>
<dbReference type="InterPro" id="IPR003593">
    <property type="entry name" value="AAA+_ATPase"/>
</dbReference>
<dbReference type="AlphaFoldDB" id="A0A178A6J7"/>
<dbReference type="GO" id="GO:0005524">
    <property type="term" value="F:ATP binding"/>
    <property type="evidence" value="ECO:0007669"/>
    <property type="project" value="UniProtKB-KW"/>
</dbReference>
<feature type="transmembrane region" description="Helical" evidence="8">
    <location>
        <begin position="164"/>
        <end position="186"/>
    </location>
</feature>
<keyword evidence="4" id="KW-0547">Nucleotide-binding</keyword>
<dbReference type="PROSITE" id="PS50893">
    <property type="entry name" value="ABC_TRANSPORTER_2"/>
    <property type="match status" value="1"/>
</dbReference>
<organism evidence="11 12">
    <name type="scientific">Lederbergia galactosidilytica</name>
    <dbReference type="NCBI Taxonomy" id="217031"/>
    <lineage>
        <taxon>Bacteria</taxon>
        <taxon>Bacillati</taxon>
        <taxon>Bacillota</taxon>
        <taxon>Bacilli</taxon>
        <taxon>Bacillales</taxon>
        <taxon>Bacillaceae</taxon>
        <taxon>Lederbergia</taxon>
    </lineage>
</organism>
<evidence type="ECO:0000256" key="2">
    <source>
        <dbReference type="ARBA" id="ARBA00022448"/>
    </source>
</evidence>
<sequence>MNLNYELSSEDRLAVQKEIGKIIRYCIPADLSLSGRRTKGYFVIGDEKWAYVEAGKVEESDFISEAYEYKIIPLIGNAILEASDELGKRIIVRVSMEHIARLSYIAQILNYLTTKREIRIYNEEDERVCAKCGNRLLHGARTCTKCMNKTAVLKRLLGVSKSHWRMLLLGLFILLITSAVALSGPYFQKLLVNSSLQPPEGQEPSITMFFVAIGGILFALVVGELLNVAKGRVMATASSTIAADLRKMVYEKVQNLSLGYLTSQRAGDLMNRVTSDTNRIRRLIQEVFTTAIYQMIMLISVAVLLLITDWRLALIVLLPAPFVAYLQFMTWRVIVRRLFRKQWKIFDKANSYLHDVLSGIRVVKTFGKEQQEIKKFRQYNTEYATAAFKSEKIYSILTPISTYLLQIGTYFVLLVGCNMILDGNLNLGELVQFTGYASMIFGPLAWLMNMPRWIANAVIAIDRIFSVIDEEPEVYDKETSIQHTIQGTIEFNNVTFGYKSYEPVLKHINFLIKPGEMIGLVGHSGSGKSTLTNLVSRFYDVNEGAILIDGHDIRTIKQEDLRSQIGVVLQETMLFRGSIMENIRYSKPDATMEEVIQAARIANAHEFIINLPDGYDTRLEENGNNISGGERQRITIARAVLHNPRILILDEATASLDIDTETAIQEALQRITKNRTTIAIAHRLSTLKNADRLLVLNKGVIAEVGTHQELMHKQGIYYGLIMAQRNMTKTKEKTG</sequence>
<dbReference type="InterPro" id="IPR027417">
    <property type="entry name" value="P-loop_NTPase"/>
</dbReference>
<dbReference type="FunFam" id="3.40.50.300:FF:000287">
    <property type="entry name" value="Multidrug ABC transporter ATP-binding protein"/>
    <property type="match status" value="1"/>
</dbReference>
<evidence type="ECO:0000256" key="1">
    <source>
        <dbReference type="ARBA" id="ARBA00004651"/>
    </source>
</evidence>
<evidence type="ECO:0000256" key="5">
    <source>
        <dbReference type="ARBA" id="ARBA00022840"/>
    </source>
</evidence>
<dbReference type="STRING" id="217031.ABB05_02440"/>
<name>A0A178A6J7_9BACI</name>
<dbReference type="InterPro" id="IPR036640">
    <property type="entry name" value="ABC1_TM_sf"/>
</dbReference>
<keyword evidence="2" id="KW-0813">Transport</keyword>
<keyword evidence="5" id="KW-0067">ATP-binding</keyword>
<feature type="transmembrane region" description="Helical" evidence="8">
    <location>
        <begin position="400"/>
        <end position="421"/>
    </location>
</feature>
<evidence type="ECO:0000256" key="3">
    <source>
        <dbReference type="ARBA" id="ARBA00022692"/>
    </source>
</evidence>
<dbReference type="Gene3D" id="1.20.1560.10">
    <property type="entry name" value="ABC transporter type 1, transmembrane domain"/>
    <property type="match status" value="1"/>
</dbReference>
<comment type="caution">
    <text evidence="11">The sequence shown here is derived from an EMBL/GenBank/DDBJ whole genome shotgun (WGS) entry which is preliminary data.</text>
</comment>
<keyword evidence="6 8" id="KW-1133">Transmembrane helix</keyword>
<dbReference type="OrthoDB" id="9762778at2"/>
<dbReference type="SUPFAM" id="SSF90123">
    <property type="entry name" value="ABC transporter transmembrane region"/>
    <property type="match status" value="1"/>
</dbReference>
<evidence type="ECO:0000313" key="11">
    <source>
        <dbReference type="EMBL" id="OAK75573.1"/>
    </source>
</evidence>
<evidence type="ECO:0000256" key="4">
    <source>
        <dbReference type="ARBA" id="ARBA00022741"/>
    </source>
</evidence>
<dbReference type="InterPro" id="IPR017871">
    <property type="entry name" value="ABC_transporter-like_CS"/>
</dbReference>
<evidence type="ECO:0000259" key="10">
    <source>
        <dbReference type="PROSITE" id="PS50929"/>
    </source>
</evidence>
<feature type="transmembrane region" description="Helical" evidence="8">
    <location>
        <begin position="427"/>
        <end position="447"/>
    </location>
</feature>
<dbReference type="EMBL" id="LDJR01000011">
    <property type="protein sequence ID" value="OAK75573.1"/>
    <property type="molecule type" value="Genomic_DNA"/>
</dbReference>
<reference evidence="11 12" key="1">
    <citation type="submission" date="2015-05" db="EMBL/GenBank/DDBJ databases">
        <title>Comparison of genome.</title>
        <authorList>
            <person name="Zheng Z."/>
            <person name="Sun M."/>
        </authorList>
    </citation>
    <scope>NUCLEOTIDE SEQUENCE [LARGE SCALE GENOMIC DNA]</scope>
    <source>
        <strain evidence="11 12">G25-74</strain>
    </source>
</reference>
<keyword evidence="3 8" id="KW-0812">Transmembrane</keyword>
<dbReference type="InterPro" id="IPR039421">
    <property type="entry name" value="Type_1_exporter"/>
</dbReference>
<dbReference type="SMART" id="SM00382">
    <property type="entry name" value="AAA"/>
    <property type="match status" value="1"/>
</dbReference>
<feature type="transmembrane region" description="Helical" evidence="8">
    <location>
        <begin position="206"/>
        <end position="226"/>
    </location>
</feature>
<dbReference type="RefSeq" id="WP_057981667.1">
    <property type="nucleotide sequence ID" value="NZ_LDJR01000011.1"/>
</dbReference>
<dbReference type="PANTHER" id="PTHR43394">
    <property type="entry name" value="ATP-DEPENDENT PERMEASE MDL1, MITOCHONDRIAL"/>
    <property type="match status" value="1"/>
</dbReference>
<dbReference type="SUPFAM" id="SSF52540">
    <property type="entry name" value="P-loop containing nucleoside triphosphate hydrolases"/>
    <property type="match status" value="1"/>
</dbReference>
<evidence type="ECO:0000256" key="7">
    <source>
        <dbReference type="ARBA" id="ARBA00023136"/>
    </source>
</evidence>
<comment type="subcellular location">
    <subcellularLocation>
        <location evidence="1">Cell membrane</location>
        <topology evidence="1">Multi-pass membrane protein</topology>
    </subcellularLocation>
</comment>
<evidence type="ECO:0000313" key="12">
    <source>
        <dbReference type="Proteomes" id="UP000077881"/>
    </source>
</evidence>
<dbReference type="PANTHER" id="PTHR43394:SF1">
    <property type="entry name" value="ATP-BINDING CASSETTE SUB-FAMILY B MEMBER 10, MITOCHONDRIAL"/>
    <property type="match status" value="1"/>
</dbReference>
<dbReference type="Gene3D" id="3.40.50.300">
    <property type="entry name" value="P-loop containing nucleotide triphosphate hydrolases"/>
    <property type="match status" value="1"/>
</dbReference>
<feature type="domain" description="ABC transporter" evidence="9">
    <location>
        <begin position="489"/>
        <end position="723"/>
    </location>
</feature>
<dbReference type="Proteomes" id="UP000077881">
    <property type="component" value="Unassembled WGS sequence"/>
</dbReference>
<dbReference type="PATRIC" id="fig|217031.6.peg.531"/>
<feature type="domain" description="ABC transmembrane type-1" evidence="10">
    <location>
        <begin position="168"/>
        <end position="450"/>
    </location>
</feature>
<proteinExistence type="predicted"/>
<dbReference type="InterPro" id="IPR003439">
    <property type="entry name" value="ABC_transporter-like_ATP-bd"/>
</dbReference>
<dbReference type="InterPro" id="IPR011527">
    <property type="entry name" value="ABC1_TM_dom"/>
</dbReference>
<dbReference type="PROSITE" id="PS00211">
    <property type="entry name" value="ABC_TRANSPORTER_1"/>
    <property type="match status" value="1"/>
</dbReference>
<dbReference type="GO" id="GO:0015421">
    <property type="term" value="F:ABC-type oligopeptide transporter activity"/>
    <property type="evidence" value="ECO:0007669"/>
    <property type="project" value="TreeGrafter"/>
</dbReference>
<evidence type="ECO:0000256" key="8">
    <source>
        <dbReference type="SAM" id="Phobius"/>
    </source>
</evidence>
<keyword evidence="12" id="KW-1185">Reference proteome</keyword>
<accession>A0A178A6J7</accession>
<dbReference type="PROSITE" id="PS50929">
    <property type="entry name" value="ABC_TM1F"/>
    <property type="match status" value="1"/>
</dbReference>
<evidence type="ECO:0000259" key="9">
    <source>
        <dbReference type="PROSITE" id="PS50893"/>
    </source>
</evidence>
<feature type="transmembrane region" description="Helical" evidence="8">
    <location>
        <begin position="313"/>
        <end position="334"/>
    </location>
</feature>
<dbReference type="Pfam" id="PF00005">
    <property type="entry name" value="ABC_tran"/>
    <property type="match status" value="1"/>
</dbReference>
<gene>
    <name evidence="11" type="ORF">ABB05_02440</name>
</gene>
<protein>
    <submittedName>
        <fullName evidence="11">ABC transporter</fullName>
    </submittedName>
</protein>
<evidence type="ECO:0000256" key="6">
    <source>
        <dbReference type="ARBA" id="ARBA00022989"/>
    </source>
</evidence>
<dbReference type="Pfam" id="PF00664">
    <property type="entry name" value="ABC_membrane"/>
    <property type="match status" value="1"/>
</dbReference>
<dbReference type="GO" id="GO:0016887">
    <property type="term" value="F:ATP hydrolysis activity"/>
    <property type="evidence" value="ECO:0007669"/>
    <property type="project" value="InterPro"/>
</dbReference>
<feature type="transmembrane region" description="Helical" evidence="8">
    <location>
        <begin position="287"/>
        <end position="307"/>
    </location>
</feature>
<keyword evidence="7 8" id="KW-0472">Membrane</keyword>
<dbReference type="GO" id="GO:0005886">
    <property type="term" value="C:plasma membrane"/>
    <property type="evidence" value="ECO:0007669"/>
    <property type="project" value="UniProtKB-SubCell"/>
</dbReference>